<dbReference type="SMART" id="SM00248">
    <property type="entry name" value="ANK"/>
    <property type="match status" value="17"/>
</dbReference>
<dbReference type="PANTHER" id="PTHR24198:SF165">
    <property type="entry name" value="ANKYRIN REPEAT-CONTAINING PROTEIN-RELATED"/>
    <property type="match status" value="1"/>
</dbReference>
<evidence type="ECO:0000256" key="4">
    <source>
        <dbReference type="SAM" id="MobiDB-lite"/>
    </source>
</evidence>
<feature type="repeat" description="ANK" evidence="3">
    <location>
        <begin position="437"/>
        <end position="462"/>
    </location>
</feature>
<feature type="repeat" description="ANK" evidence="3">
    <location>
        <begin position="48"/>
        <end position="80"/>
    </location>
</feature>
<accession>A0A014PL12</accession>
<dbReference type="SUPFAM" id="SSF48403">
    <property type="entry name" value="Ankyrin repeat"/>
    <property type="match status" value="4"/>
</dbReference>
<reference evidence="5 6" key="1">
    <citation type="submission" date="2014-02" db="EMBL/GenBank/DDBJ databases">
        <title>The genome sequence of the entomopathogenic fungus Metarhizium robertsii ARSEF 2575.</title>
        <authorList>
            <person name="Giuliano Garisto Donzelli B."/>
            <person name="Roe B.A."/>
            <person name="Macmil S.L."/>
            <person name="Krasnoff S.B."/>
            <person name="Gibson D.M."/>
        </authorList>
    </citation>
    <scope>NUCLEOTIDE SEQUENCE [LARGE SCALE GENOMIC DNA]</scope>
    <source>
        <strain evidence="5 6">ARSEF 2575</strain>
    </source>
</reference>
<dbReference type="PROSITE" id="PS50088">
    <property type="entry name" value="ANK_REPEAT"/>
    <property type="match status" value="7"/>
</dbReference>
<feature type="repeat" description="ANK" evidence="3">
    <location>
        <begin position="783"/>
        <end position="816"/>
    </location>
</feature>
<feature type="repeat" description="ANK" evidence="3">
    <location>
        <begin position="750"/>
        <end position="782"/>
    </location>
</feature>
<dbReference type="HOGENOM" id="CLU_318581_0_0_1"/>
<keyword evidence="2 3" id="KW-0040">ANK repeat</keyword>
<keyword evidence="1" id="KW-0677">Repeat</keyword>
<evidence type="ECO:0000256" key="2">
    <source>
        <dbReference type="ARBA" id="ARBA00023043"/>
    </source>
</evidence>
<dbReference type="OrthoDB" id="5428055at2759"/>
<feature type="repeat" description="ANK" evidence="3">
    <location>
        <begin position="404"/>
        <end position="436"/>
    </location>
</feature>
<sequence length="875" mass="93892">MSDRISSVLELEDANRRTPLSYAAERGEIDAVSGLLNKAASYQAVDALGRTPIFWAAIQGHVDVIKELIAYGAEWKIEDASGRTPLSYAAEKGHIDAACELVTAEAPEESSKGEDEEQQEEGSDEGDGEEGSDNNSDDCSMASTASIVLPLNHAVRRGDEAAVKTLLQHGMDMFYESAWEDDPQPVLLAAKSGNGEILDMLLKAGFTADLAEDMYARTALMFAAAKGYESIVRILLAREDHHLESEDDAGKNALAYAIKGGHETIAEMLRQAGLSEERDEAQSETSSAPAGDDDAGMDTQMPADSCNALVKSSMTQGTKSAEAVHQHDEPVPRAIDSGKQDALLSAIQSKDVHTAHTLARQSGIDGTALDNMGMSPLLWSVKSNMSSVTRTLMATTHALHVDKQGRNLIHHAAMADNGEIFPLLVKMGVPVDEPDKSGRTPLSYAAELDRVAIVKLLLQNTAVDVNRADETGRTPLSHAAGGGSDQTIELLLGRPGIKVTLAADNGRTPLSYACIHSTSSAPTFELLSAADTSVADVADKNGRTPISWAAGSGSAAVCSRLIALGVDVEHMDKNKRTPLSLAAERAYDDVVRVLLETRRVDKMSKCAAGRTPLDWALREFSELDGPCFDWHRREERKWAIVYMLITGDLDQVPTVTSIERLLKEAVELDKPQVISQLIPTHLAKDIYSPLELVEHAMEHGSDETVRAVITALAKTEIEVSHASILSSAASAGRTVLVEELLSKEKAPETGDQSLISQAAANGHIETIQMLLEKGTDVNQADGDGKTPLMLAGMHDQEETIKMLLESPGINVNAVDSDGRTAVSHAAGAWYSGCLKLLLADARVDAKRQDAQGRSPLWYAVAAWRRKAICALLEAA</sequence>
<dbReference type="Pfam" id="PF12796">
    <property type="entry name" value="Ank_2"/>
    <property type="match status" value="5"/>
</dbReference>
<evidence type="ECO:0000313" key="6">
    <source>
        <dbReference type="Proteomes" id="UP000030151"/>
    </source>
</evidence>
<evidence type="ECO:0000313" key="5">
    <source>
        <dbReference type="EMBL" id="EXU96698.1"/>
    </source>
</evidence>
<organism evidence="5 6">
    <name type="scientific">Metarhizium robertsii</name>
    <dbReference type="NCBI Taxonomy" id="568076"/>
    <lineage>
        <taxon>Eukaryota</taxon>
        <taxon>Fungi</taxon>
        <taxon>Dikarya</taxon>
        <taxon>Ascomycota</taxon>
        <taxon>Pezizomycotina</taxon>
        <taxon>Sordariomycetes</taxon>
        <taxon>Hypocreomycetidae</taxon>
        <taxon>Hypocreales</taxon>
        <taxon>Clavicipitaceae</taxon>
        <taxon>Metarhizium</taxon>
    </lineage>
</organism>
<protein>
    <submittedName>
        <fullName evidence="5">Ankyrin repeat protein</fullName>
    </submittedName>
</protein>
<gene>
    <name evidence="5" type="ORF">X797_010242</name>
</gene>
<dbReference type="AlphaFoldDB" id="A0A014PL12"/>
<dbReference type="eggNOG" id="KOG4177">
    <property type="taxonomic scope" value="Eukaryota"/>
</dbReference>
<evidence type="ECO:0000256" key="1">
    <source>
        <dbReference type="ARBA" id="ARBA00022737"/>
    </source>
</evidence>
<name>A0A014PL12_9HYPO</name>
<dbReference type="PROSITE" id="PS50297">
    <property type="entry name" value="ANK_REP_REGION"/>
    <property type="match status" value="5"/>
</dbReference>
<dbReference type="Proteomes" id="UP000030151">
    <property type="component" value="Unassembled WGS sequence"/>
</dbReference>
<comment type="caution">
    <text evidence="5">The sequence shown here is derived from an EMBL/GenBank/DDBJ whole genome shotgun (WGS) entry which is preliminary data.</text>
</comment>
<feature type="region of interest" description="Disordered" evidence="4">
    <location>
        <begin position="105"/>
        <end position="139"/>
    </location>
</feature>
<feature type="repeat" description="ANK" evidence="3">
    <location>
        <begin position="15"/>
        <end position="47"/>
    </location>
</feature>
<feature type="repeat" description="ANK" evidence="3">
    <location>
        <begin position="541"/>
        <end position="573"/>
    </location>
</feature>
<feature type="region of interest" description="Disordered" evidence="4">
    <location>
        <begin position="274"/>
        <end position="297"/>
    </location>
</feature>
<dbReference type="EMBL" id="JELW01000046">
    <property type="protein sequence ID" value="EXU96698.1"/>
    <property type="molecule type" value="Genomic_DNA"/>
</dbReference>
<evidence type="ECO:0000256" key="3">
    <source>
        <dbReference type="PROSITE-ProRule" id="PRU00023"/>
    </source>
</evidence>
<dbReference type="PANTHER" id="PTHR24198">
    <property type="entry name" value="ANKYRIN REPEAT AND PROTEIN KINASE DOMAIN-CONTAINING PROTEIN"/>
    <property type="match status" value="1"/>
</dbReference>
<dbReference type="Gene3D" id="1.25.40.20">
    <property type="entry name" value="Ankyrin repeat-containing domain"/>
    <property type="match status" value="5"/>
</dbReference>
<dbReference type="InterPro" id="IPR036770">
    <property type="entry name" value="Ankyrin_rpt-contain_sf"/>
</dbReference>
<feature type="compositionally biased region" description="Acidic residues" evidence="4">
    <location>
        <begin position="114"/>
        <end position="136"/>
    </location>
</feature>
<dbReference type="PRINTS" id="PR01415">
    <property type="entry name" value="ANKYRIN"/>
</dbReference>
<proteinExistence type="predicted"/>
<dbReference type="InterPro" id="IPR002110">
    <property type="entry name" value="Ankyrin_rpt"/>
</dbReference>